<organism evidence="3 4">
    <name type="scientific">Magnaporthiopsis poae (strain ATCC 64411 / 73-15)</name>
    <name type="common">Kentucky bluegrass fungus</name>
    <name type="synonym">Magnaporthe poae</name>
    <dbReference type="NCBI Taxonomy" id="644358"/>
    <lineage>
        <taxon>Eukaryota</taxon>
        <taxon>Fungi</taxon>
        <taxon>Dikarya</taxon>
        <taxon>Ascomycota</taxon>
        <taxon>Pezizomycotina</taxon>
        <taxon>Sordariomycetes</taxon>
        <taxon>Sordariomycetidae</taxon>
        <taxon>Magnaporthales</taxon>
        <taxon>Magnaporthaceae</taxon>
        <taxon>Magnaporthiopsis</taxon>
    </lineage>
</organism>
<accession>A0A0C4E065</accession>
<reference evidence="3" key="4">
    <citation type="journal article" date="2015" name="G3 (Bethesda)">
        <title>Genome sequences of three phytopathogenic species of the Magnaporthaceae family of fungi.</title>
        <authorList>
            <person name="Okagaki L.H."/>
            <person name="Nunes C.C."/>
            <person name="Sailsbery J."/>
            <person name="Clay B."/>
            <person name="Brown D."/>
            <person name="John T."/>
            <person name="Oh Y."/>
            <person name="Young N."/>
            <person name="Fitzgerald M."/>
            <person name="Haas B.J."/>
            <person name="Zeng Q."/>
            <person name="Young S."/>
            <person name="Adiconis X."/>
            <person name="Fan L."/>
            <person name="Levin J.Z."/>
            <person name="Mitchell T.K."/>
            <person name="Okubara P.A."/>
            <person name="Farman M.L."/>
            <person name="Kohn L.M."/>
            <person name="Birren B."/>
            <person name="Ma L.-J."/>
            <person name="Dean R.A."/>
        </authorList>
    </citation>
    <scope>NUCLEOTIDE SEQUENCE</scope>
    <source>
        <strain evidence="3">ATCC 64411 / 73-15</strain>
    </source>
</reference>
<evidence type="ECO:0000313" key="3">
    <source>
        <dbReference type="EnsemblFungi" id="MAPG_05733T0"/>
    </source>
</evidence>
<dbReference type="Proteomes" id="UP000011715">
    <property type="component" value="Unassembled WGS sequence"/>
</dbReference>
<evidence type="ECO:0000313" key="2">
    <source>
        <dbReference type="EMBL" id="KLU86721.1"/>
    </source>
</evidence>
<dbReference type="EnsemblFungi" id="MAPG_05733T0">
    <property type="protein sequence ID" value="MAPG_05733T0"/>
    <property type="gene ID" value="MAPG_05733"/>
</dbReference>
<evidence type="ECO:0000313" key="4">
    <source>
        <dbReference type="Proteomes" id="UP000011715"/>
    </source>
</evidence>
<reference evidence="2" key="3">
    <citation type="submission" date="2011-03" db="EMBL/GenBank/DDBJ databases">
        <title>Annotation of Magnaporthe poae ATCC 64411.</title>
        <authorList>
            <person name="Ma L.-J."/>
            <person name="Dead R."/>
            <person name="Young S.K."/>
            <person name="Zeng Q."/>
            <person name="Gargeya S."/>
            <person name="Fitzgerald M."/>
            <person name="Haas B."/>
            <person name="Abouelleil A."/>
            <person name="Alvarado L."/>
            <person name="Arachchi H.M."/>
            <person name="Berlin A."/>
            <person name="Brown A."/>
            <person name="Chapman S.B."/>
            <person name="Chen Z."/>
            <person name="Dunbar C."/>
            <person name="Freedman E."/>
            <person name="Gearin G."/>
            <person name="Gellesch M."/>
            <person name="Goldberg J."/>
            <person name="Griggs A."/>
            <person name="Gujja S."/>
            <person name="Heiman D."/>
            <person name="Howarth C."/>
            <person name="Larson L."/>
            <person name="Lui A."/>
            <person name="MacDonald P.J.P."/>
            <person name="Mehta T."/>
            <person name="Montmayeur A."/>
            <person name="Murphy C."/>
            <person name="Neiman D."/>
            <person name="Pearson M."/>
            <person name="Priest M."/>
            <person name="Roberts A."/>
            <person name="Saif S."/>
            <person name="Shea T."/>
            <person name="Shenoy N."/>
            <person name="Sisk P."/>
            <person name="Stolte C."/>
            <person name="Sykes S."/>
            <person name="Yandava C."/>
            <person name="Wortman J."/>
            <person name="Nusbaum C."/>
            <person name="Birren B."/>
        </authorList>
    </citation>
    <scope>NUCLEOTIDE SEQUENCE</scope>
    <source>
        <strain evidence="2">ATCC 64411</strain>
    </source>
</reference>
<sequence>MSSESSSSIRAPGTQALTNAHNAQLMQVQILLEHPIATSDPDPEKCREKALLLADEALQWAQKYKRPDLEARARLYKAHALRATRDWHGAHELYVRAAAGGLLEAERHAVEMLAIIQTEEIATRRRDGDKETTAGVKEGKAPEVSVPPRSGLRRMKGRSISDRHNGPGAA</sequence>
<name>A0A0C4E065_MAGP6</name>
<dbReference type="EMBL" id="GL876969">
    <property type="protein sequence ID" value="KLU86721.1"/>
    <property type="molecule type" value="Genomic_DNA"/>
</dbReference>
<reference evidence="2" key="2">
    <citation type="submission" date="2010-05" db="EMBL/GenBank/DDBJ databases">
        <title>The Genome Sequence of Magnaporthe poae strain ATCC 64411.</title>
        <authorList>
            <consortium name="The Broad Institute Genome Sequencing Platform"/>
            <consortium name="Broad Institute Genome Sequencing Center for Infectious Disease"/>
            <person name="Ma L.-J."/>
            <person name="Dead R."/>
            <person name="Young S."/>
            <person name="Zeng Q."/>
            <person name="Koehrsen M."/>
            <person name="Alvarado L."/>
            <person name="Berlin A."/>
            <person name="Chapman S.B."/>
            <person name="Chen Z."/>
            <person name="Freedman E."/>
            <person name="Gellesch M."/>
            <person name="Goldberg J."/>
            <person name="Griggs A."/>
            <person name="Gujja S."/>
            <person name="Heilman E.R."/>
            <person name="Heiman D."/>
            <person name="Hepburn T."/>
            <person name="Howarth C."/>
            <person name="Jen D."/>
            <person name="Larson L."/>
            <person name="Mehta T."/>
            <person name="Neiman D."/>
            <person name="Pearson M."/>
            <person name="Roberts A."/>
            <person name="Saif S."/>
            <person name="Shea T."/>
            <person name="Shenoy N."/>
            <person name="Sisk P."/>
            <person name="Stolte C."/>
            <person name="Sykes S."/>
            <person name="Walk T."/>
            <person name="White J."/>
            <person name="Yandava C."/>
            <person name="Haas B."/>
            <person name="Nusbaum C."/>
            <person name="Birren B."/>
        </authorList>
    </citation>
    <scope>NUCLEOTIDE SEQUENCE</scope>
    <source>
        <strain evidence="2">ATCC 64411</strain>
    </source>
</reference>
<dbReference type="AlphaFoldDB" id="A0A0C4E065"/>
<keyword evidence="4" id="KW-1185">Reference proteome</keyword>
<reference evidence="4" key="1">
    <citation type="submission" date="2010-05" db="EMBL/GenBank/DDBJ databases">
        <title>The genome sequence of Magnaporthe poae strain ATCC 64411.</title>
        <authorList>
            <person name="Ma L.-J."/>
            <person name="Dead R."/>
            <person name="Young S."/>
            <person name="Zeng Q."/>
            <person name="Koehrsen M."/>
            <person name="Alvarado L."/>
            <person name="Berlin A."/>
            <person name="Chapman S.B."/>
            <person name="Chen Z."/>
            <person name="Freedman E."/>
            <person name="Gellesch M."/>
            <person name="Goldberg J."/>
            <person name="Griggs A."/>
            <person name="Gujja S."/>
            <person name="Heilman E.R."/>
            <person name="Heiman D."/>
            <person name="Hepburn T."/>
            <person name="Howarth C."/>
            <person name="Jen D."/>
            <person name="Larson L."/>
            <person name="Mehta T."/>
            <person name="Neiman D."/>
            <person name="Pearson M."/>
            <person name="Roberts A."/>
            <person name="Saif S."/>
            <person name="Shea T."/>
            <person name="Shenoy N."/>
            <person name="Sisk P."/>
            <person name="Stolte C."/>
            <person name="Sykes S."/>
            <person name="Walk T."/>
            <person name="White J."/>
            <person name="Yandava C."/>
            <person name="Haas B."/>
            <person name="Nusbaum C."/>
            <person name="Birren B."/>
        </authorList>
    </citation>
    <scope>NUCLEOTIDE SEQUENCE [LARGE SCALE GENOMIC DNA]</scope>
    <source>
        <strain evidence="4">ATCC 64411 / 73-15</strain>
    </source>
</reference>
<feature type="compositionally biased region" description="Basic and acidic residues" evidence="1">
    <location>
        <begin position="159"/>
        <end position="170"/>
    </location>
</feature>
<reference evidence="3" key="5">
    <citation type="submission" date="2015-06" db="UniProtKB">
        <authorList>
            <consortium name="EnsemblFungi"/>
        </authorList>
    </citation>
    <scope>IDENTIFICATION</scope>
    <source>
        <strain evidence="3">ATCC 64411</strain>
    </source>
</reference>
<evidence type="ECO:0000256" key="1">
    <source>
        <dbReference type="SAM" id="MobiDB-lite"/>
    </source>
</evidence>
<protein>
    <submittedName>
        <fullName evidence="2 3">Uncharacterized protein</fullName>
    </submittedName>
</protein>
<feature type="compositionally biased region" description="Basic and acidic residues" evidence="1">
    <location>
        <begin position="124"/>
        <end position="141"/>
    </location>
</feature>
<dbReference type="EMBL" id="ADBL01001370">
    <property type="status" value="NOT_ANNOTATED_CDS"/>
    <property type="molecule type" value="Genomic_DNA"/>
</dbReference>
<dbReference type="eggNOG" id="ENOG502RNG5">
    <property type="taxonomic scope" value="Eukaryota"/>
</dbReference>
<proteinExistence type="predicted"/>
<dbReference type="VEuPathDB" id="FungiDB:MAPG_05733"/>
<dbReference type="OrthoDB" id="5211848at2759"/>
<gene>
    <name evidence="2" type="ORF">MAPG_05733</name>
</gene>
<feature type="region of interest" description="Disordered" evidence="1">
    <location>
        <begin position="124"/>
        <end position="170"/>
    </location>
</feature>